<dbReference type="SUPFAM" id="SSF48452">
    <property type="entry name" value="TPR-like"/>
    <property type="match status" value="1"/>
</dbReference>
<comment type="caution">
    <text evidence="8">The sequence shown here is derived from an EMBL/GenBank/DDBJ whole genome shotgun (WGS) entry which is preliminary data.</text>
</comment>
<dbReference type="Pfam" id="PF13424">
    <property type="entry name" value="TPR_12"/>
    <property type="match status" value="1"/>
</dbReference>
<feature type="modified residue" description="4-aspartylphosphate" evidence="5">
    <location>
        <position position="676"/>
    </location>
</feature>
<dbReference type="Gene3D" id="3.40.50.2300">
    <property type="match status" value="1"/>
</dbReference>
<reference evidence="8 9" key="1">
    <citation type="submission" date="2014-10" db="EMBL/GenBank/DDBJ databases">
        <title>Draft genome sequence of the proteorhodopsin-containing marine bacterium Dokdonia donghaensis.</title>
        <authorList>
            <person name="Gomez-Consarnau L."/>
            <person name="Gonzalez J.M."/>
            <person name="Riedel T."/>
            <person name="Jaenicke S."/>
            <person name="Wagner-Doebler I."/>
            <person name="Fuhrman J.A."/>
        </authorList>
    </citation>
    <scope>NUCLEOTIDE SEQUENCE [LARGE SCALE GENOMIC DNA]</scope>
    <source>
        <strain evidence="8 9">DSW-1</strain>
    </source>
</reference>
<evidence type="ECO:0000259" key="7">
    <source>
        <dbReference type="PROSITE" id="PS50110"/>
    </source>
</evidence>
<feature type="domain" description="Response regulatory" evidence="7">
    <location>
        <begin position="627"/>
        <end position="741"/>
    </location>
</feature>
<evidence type="ECO:0000256" key="1">
    <source>
        <dbReference type="ARBA" id="ARBA00000085"/>
    </source>
</evidence>
<dbReference type="FunFam" id="3.30.565.10:FF:000010">
    <property type="entry name" value="Sensor histidine kinase RcsC"/>
    <property type="match status" value="1"/>
</dbReference>
<dbReference type="InterPro" id="IPR011006">
    <property type="entry name" value="CheY-like_superfamily"/>
</dbReference>
<dbReference type="InterPro" id="IPR019734">
    <property type="entry name" value="TPR_rpt"/>
</dbReference>
<evidence type="ECO:0000256" key="4">
    <source>
        <dbReference type="ARBA" id="ARBA00023012"/>
    </source>
</evidence>
<evidence type="ECO:0000256" key="3">
    <source>
        <dbReference type="ARBA" id="ARBA00022553"/>
    </source>
</evidence>
<dbReference type="Pfam" id="PF00512">
    <property type="entry name" value="HisKA"/>
    <property type="match status" value="1"/>
</dbReference>
<dbReference type="Gene3D" id="3.30.565.10">
    <property type="entry name" value="Histidine kinase-like ATPase, C-terminal domain"/>
    <property type="match status" value="1"/>
</dbReference>
<dbReference type="SMART" id="SM00387">
    <property type="entry name" value="HATPase_c"/>
    <property type="match status" value="1"/>
</dbReference>
<dbReference type="PATRIC" id="fig|1300343.5.peg.382"/>
<dbReference type="SUPFAM" id="SSF52172">
    <property type="entry name" value="CheY-like"/>
    <property type="match status" value="1"/>
</dbReference>
<dbReference type="Gene3D" id="1.25.40.10">
    <property type="entry name" value="Tetratricopeptide repeat domain"/>
    <property type="match status" value="2"/>
</dbReference>
<dbReference type="Pfam" id="PF02518">
    <property type="entry name" value="HATPase_c"/>
    <property type="match status" value="1"/>
</dbReference>
<feature type="domain" description="Histidine kinase" evidence="6">
    <location>
        <begin position="385"/>
        <end position="605"/>
    </location>
</feature>
<name>A0A0A2GVZ2_9FLAO</name>
<dbReference type="EMBL" id="JSAQ01000001">
    <property type="protein sequence ID" value="KGO06713.1"/>
    <property type="molecule type" value="Genomic_DNA"/>
</dbReference>
<dbReference type="OrthoDB" id="4457677at2"/>
<dbReference type="KEGG" id="ddo:I597_0379"/>
<dbReference type="InterPro" id="IPR036097">
    <property type="entry name" value="HisK_dim/P_sf"/>
</dbReference>
<dbReference type="PANTHER" id="PTHR45339">
    <property type="entry name" value="HYBRID SIGNAL TRANSDUCTION HISTIDINE KINASE J"/>
    <property type="match status" value="1"/>
</dbReference>
<dbReference type="CDD" id="cd16922">
    <property type="entry name" value="HATPase_EvgS-ArcB-TorS-like"/>
    <property type="match status" value="1"/>
</dbReference>
<keyword evidence="3 5" id="KW-0597">Phosphoprotein</keyword>
<dbReference type="RefSeq" id="WP_035325874.1">
    <property type="nucleotide sequence ID" value="NZ_CP015125.1"/>
</dbReference>
<protein>
    <recommendedName>
        <fullName evidence="2">histidine kinase</fullName>
        <ecNumber evidence="2">2.7.13.3</ecNumber>
    </recommendedName>
</protein>
<comment type="catalytic activity">
    <reaction evidence="1">
        <text>ATP + protein L-histidine = ADP + protein N-phospho-L-histidine.</text>
        <dbReference type="EC" id="2.7.13.3"/>
    </reaction>
</comment>
<evidence type="ECO:0000256" key="2">
    <source>
        <dbReference type="ARBA" id="ARBA00012438"/>
    </source>
</evidence>
<dbReference type="InterPro" id="IPR011990">
    <property type="entry name" value="TPR-like_helical_dom_sf"/>
</dbReference>
<keyword evidence="4" id="KW-0902">Two-component regulatory system</keyword>
<dbReference type="InterPro" id="IPR036890">
    <property type="entry name" value="HATPase_C_sf"/>
</dbReference>
<sequence length="742" mass="84203">MVRQSVLFLLFFLILQPAVSYSQEKFSQEDILMLQEKELTKDEINSYLPLILELFNESSYEKIIEVSPYLIENAQRLEEQALAARLRSALGNAFIQVDNIHGAEELFTKSLEERRQASDTFGMVSAYINLGNTFFEQEPQRAIEYFEKSLELSQEVADNTIAYFIAYNNLAELYVTINKPDRAQPYLNKAKNLLELHDFNGRKQNFESTVYYVQGAIHLLQDKPREAITAIKKSMEIGGEKQDDNYKINNYKNLMQAYESLGMYREINEVRKVYDALVEKRYESNKIKQEKNATSRFNLNKYKQELRASKLENDLAAQTAQQNNLLLKTTLAIGAILLILIGSLLYGRSKRNKLLQNLRAKNRQYLEAKKRSQKLASSNTKFLSTISHELRTPLYGIIGLSSVFLEDPTLKSHNDDLKSLKFSADYLLALVNDILSLNKYGSKEGERLQMSNFSLDRLIHHIGQNLEFINKKNNNSFHSIIAPEIPNTLYGDKTKISQVLMNLMSNASKFTEDGSITIKATLKKQVGKVNSILFEVKDTGQGIPEEEQANIFNEFAQAENLTTQDGTGLGLPIVNKILKILGSKLSLESSPNKGSNFYFEIDLETGSEEHVEAPFEISGYDKLKGKKILIVDDNKINQVVTKKVLEQYGIKNNTASNGLEAVSMVQENTYDFILMDINMPVMNGIDASVAIREFNTTTPIIALTATNYNNGFNELGKHGINDSILKPYKTEKLLNLLVHHLS</sequence>
<dbReference type="CDD" id="cd00082">
    <property type="entry name" value="HisKA"/>
    <property type="match status" value="1"/>
</dbReference>
<evidence type="ECO:0000259" key="6">
    <source>
        <dbReference type="PROSITE" id="PS50109"/>
    </source>
</evidence>
<keyword evidence="9" id="KW-1185">Reference proteome</keyword>
<dbReference type="SMART" id="SM00448">
    <property type="entry name" value="REC"/>
    <property type="match status" value="1"/>
</dbReference>
<dbReference type="InterPro" id="IPR004358">
    <property type="entry name" value="Sig_transdc_His_kin-like_C"/>
</dbReference>
<gene>
    <name evidence="8" type="ORF">NV36_07550</name>
</gene>
<dbReference type="EC" id="2.7.13.3" evidence="2"/>
<dbReference type="CDD" id="cd17546">
    <property type="entry name" value="REC_hyHK_CKI1_RcsC-like"/>
    <property type="match status" value="1"/>
</dbReference>
<dbReference type="PROSITE" id="PS50110">
    <property type="entry name" value="RESPONSE_REGULATORY"/>
    <property type="match status" value="1"/>
</dbReference>
<dbReference type="SUPFAM" id="SSF55874">
    <property type="entry name" value="ATPase domain of HSP90 chaperone/DNA topoisomerase II/histidine kinase"/>
    <property type="match status" value="1"/>
</dbReference>
<evidence type="ECO:0000256" key="5">
    <source>
        <dbReference type="PROSITE-ProRule" id="PRU00169"/>
    </source>
</evidence>
<proteinExistence type="predicted"/>
<dbReference type="Proteomes" id="UP000030140">
    <property type="component" value="Unassembled WGS sequence"/>
</dbReference>
<dbReference type="InterPro" id="IPR001789">
    <property type="entry name" value="Sig_transdc_resp-reg_receiver"/>
</dbReference>
<evidence type="ECO:0000313" key="8">
    <source>
        <dbReference type="EMBL" id="KGO06713.1"/>
    </source>
</evidence>
<dbReference type="SMART" id="SM00028">
    <property type="entry name" value="TPR"/>
    <property type="match status" value="4"/>
</dbReference>
<dbReference type="PANTHER" id="PTHR45339:SF1">
    <property type="entry name" value="HYBRID SIGNAL TRANSDUCTION HISTIDINE KINASE J"/>
    <property type="match status" value="1"/>
</dbReference>
<evidence type="ECO:0000313" key="9">
    <source>
        <dbReference type="Proteomes" id="UP000030140"/>
    </source>
</evidence>
<organism evidence="8 9">
    <name type="scientific">Dokdonia donghaensis DSW-1</name>
    <dbReference type="NCBI Taxonomy" id="1300343"/>
    <lineage>
        <taxon>Bacteria</taxon>
        <taxon>Pseudomonadati</taxon>
        <taxon>Bacteroidota</taxon>
        <taxon>Flavobacteriia</taxon>
        <taxon>Flavobacteriales</taxon>
        <taxon>Flavobacteriaceae</taxon>
        <taxon>Dokdonia</taxon>
    </lineage>
</organism>
<dbReference type="PROSITE" id="PS50109">
    <property type="entry name" value="HIS_KIN"/>
    <property type="match status" value="1"/>
</dbReference>
<dbReference type="InterPro" id="IPR003661">
    <property type="entry name" value="HisK_dim/P_dom"/>
</dbReference>
<dbReference type="SUPFAM" id="SSF47384">
    <property type="entry name" value="Homodimeric domain of signal transducing histidine kinase"/>
    <property type="match status" value="1"/>
</dbReference>
<dbReference type="SMART" id="SM00388">
    <property type="entry name" value="HisKA"/>
    <property type="match status" value="1"/>
</dbReference>
<dbReference type="Gene3D" id="1.10.287.130">
    <property type="match status" value="1"/>
</dbReference>
<dbReference type="GO" id="GO:0000155">
    <property type="term" value="F:phosphorelay sensor kinase activity"/>
    <property type="evidence" value="ECO:0007669"/>
    <property type="project" value="InterPro"/>
</dbReference>
<accession>A0A0A2GVZ2</accession>
<dbReference type="InterPro" id="IPR005467">
    <property type="entry name" value="His_kinase_dom"/>
</dbReference>
<dbReference type="InterPro" id="IPR003594">
    <property type="entry name" value="HATPase_dom"/>
</dbReference>
<dbReference type="AlphaFoldDB" id="A0A0A2GVZ2"/>
<dbReference type="Pfam" id="PF00072">
    <property type="entry name" value="Response_reg"/>
    <property type="match status" value="1"/>
</dbReference>
<dbReference type="PRINTS" id="PR00344">
    <property type="entry name" value="BCTRLSENSOR"/>
</dbReference>